<sequence>MPSLRRLWGGSMRHEEVFWDLIGGLEKANLLPCVMVVGSWAEYLYTFYFGEDYLPNLKSHDIDVFYGNPYLEVDGSEQLATEMAKAGFLSPTEGGCLRAFYKEGLEVEFLASQMGTGPGLVKIPNTEVVAEKLANTDMFKPLFVTARGYKIKVPSPASYLCHKLYINRERRPASKRPKDIEAVRLLLAYLQEQPEELMALGAYIDSLSQERRQRIRETAAAHGLLLP</sequence>
<feature type="domain" description="Nucleotidyltransferase-like" evidence="1">
    <location>
        <begin position="24"/>
        <end position="196"/>
    </location>
</feature>
<organism evidence="2 3">
    <name type="scientific">Adlercreutzia mucosicola</name>
    <dbReference type="NCBI Taxonomy" id="580026"/>
    <lineage>
        <taxon>Bacteria</taxon>
        <taxon>Bacillati</taxon>
        <taxon>Actinomycetota</taxon>
        <taxon>Coriobacteriia</taxon>
        <taxon>Eggerthellales</taxon>
        <taxon>Eggerthellaceae</taxon>
        <taxon>Adlercreutzia</taxon>
    </lineage>
</organism>
<evidence type="ECO:0000313" key="2">
    <source>
        <dbReference type="EMBL" id="MVX61536.1"/>
    </source>
</evidence>
<accession>A0A6N8JS32</accession>
<keyword evidence="3" id="KW-1185">Reference proteome</keyword>
<gene>
    <name evidence="2" type="ORF">GKZ27_08725</name>
</gene>
<proteinExistence type="predicted"/>
<evidence type="ECO:0000259" key="1">
    <source>
        <dbReference type="Pfam" id="PF12281"/>
    </source>
</evidence>
<name>A0A6N8JS32_9ACTN</name>
<protein>
    <recommendedName>
        <fullName evidence="1">Nucleotidyltransferase-like domain-containing protein</fullName>
    </recommendedName>
</protein>
<dbReference type="Pfam" id="PF12281">
    <property type="entry name" value="NTP_transf_8"/>
    <property type="match status" value="1"/>
</dbReference>
<dbReference type="InterPro" id="IPR058575">
    <property type="entry name" value="NTP_transf_8_dom"/>
</dbReference>
<dbReference type="AlphaFoldDB" id="A0A6N8JS32"/>
<dbReference type="EMBL" id="WSRR01000023">
    <property type="protein sequence ID" value="MVX61536.1"/>
    <property type="molecule type" value="Genomic_DNA"/>
</dbReference>
<dbReference type="Proteomes" id="UP000463388">
    <property type="component" value="Unassembled WGS sequence"/>
</dbReference>
<reference evidence="2 3" key="1">
    <citation type="submission" date="2019-12" db="EMBL/GenBank/DDBJ databases">
        <title>Microbes associate with the intestines of laboratory mice.</title>
        <authorList>
            <person name="Navarre W."/>
            <person name="Wong E."/>
        </authorList>
    </citation>
    <scope>NUCLEOTIDE SEQUENCE [LARGE SCALE GENOMIC DNA]</scope>
    <source>
        <strain evidence="2 3">NM66_B29</strain>
    </source>
</reference>
<evidence type="ECO:0000313" key="3">
    <source>
        <dbReference type="Proteomes" id="UP000463388"/>
    </source>
</evidence>
<comment type="caution">
    <text evidence="2">The sequence shown here is derived from an EMBL/GenBank/DDBJ whole genome shotgun (WGS) entry which is preliminary data.</text>
</comment>